<reference evidence="2" key="2">
    <citation type="submission" date="2022-01" db="EMBL/GenBank/DDBJ databases">
        <authorList>
            <person name="Yamashiro T."/>
            <person name="Shiraishi A."/>
            <person name="Satake H."/>
            <person name="Nakayama K."/>
        </authorList>
    </citation>
    <scope>NUCLEOTIDE SEQUENCE</scope>
</reference>
<reference evidence="2" key="1">
    <citation type="journal article" date="2022" name="Int. J. Mol. Sci.">
        <title>Draft Genome of Tanacetum Coccineum: Genomic Comparison of Closely Related Tanacetum-Family Plants.</title>
        <authorList>
            <person name="Yamashiro T."/>
            <person name="Shiraishi A."/>
            <person name="Nakayama K."/>
            <person name="Satake H."/>
        </authorList>
    </citation>
    <scope>NUCLEOTIDE SEQUENCE</scope>
</reference>
<gene>
    <name evidence="2" type="ORF">Tco_0628659</name>
</gene>
<feature type="compositionally biased region" description="Basic and acidic residues" evidence="1">
    <location>
        <begin position="423"/>
        <end position="433"/>
    </location>
</feature>
<name>A0ABQ4WR08_9ASTR</name>
<evidence type="ECO:0000313" key="3">
    <source>
        <dbReference type="Proteomes" id="UP001151760"/>
    </source>
</evidence>
<dbReference type="EMBL" id="BQNB010008859">
    <property type="protein sequence ID" value="GJS55297.1"/>
    <property type="molecule type" value="Genomic_DNA"/>
</dbReference>
<evidence type="ECO:0000256" key="1">
    <source>
        <dbReference type="SAM" id="MobiDB-lite"/>
    </source>
</evidence>
<feature type="region of interest" description="Disordered" evidence="1">
    <location>
        <begin position="417"/>
        <end position="447"/>
    </location>
</feature>
<accession>A0ABQ4WR08</accession>
<keyword evidence="3" id="KW-1185">Reference proteome</keyword>
<proteinExistence type="predicted"/>
<protein>
    <submittedName>
        <fullName evidence="2">Uncharacterized protein</fullName>
    </submittedName>
</protein>
<feature type="compositionally biased region" description="Basic and acidic residues" evidence="1">
    <location>
        <begin position="96"/>
        <end position="109"/>
    </location>
</feature>
<organism evidence="2 3">
    <name type="scientific">Tanacetum coccineum</name>
    <dbReference type="NCBI Taxonomy" id="301880"/>
    <lineage>
        <taxon>Eukaryota</taxon>
        <taxon>Viridiplantae</taxon>
        <taxon>Streptophyta</taxon>
        <taxon>Embryophyta</taxon>
        <taxon>Tracheophyta</taxon>
        <taxon>Spermatophyta</taxon>
        <taxon>Magnoliopsida</taxon>
        <taxon>eudicotyledons</taxon>
        <taxon>Gunneridae</taxon>
        <taxon>Pentapetalae</taxon>
        <taxon>asterids</taxon>
        <taxon>campanulids</taxon>
        <taxon>Asterales</taxon>
        <taxon>Asteraceae</taxon>
        <taxon>Asteroideae</taxon>
        <taxon>Anthemideae</taxon>
        <taxon>Anthemidinae</taxon>
        <taxon>Tanacetum</taxon>
    </lineage>
</organism>
<sequence length="776" mass="87599">MVEFWYSAKALENSKVSFLIPTGGIFGEVGVNTFRNAIGAHYLPHSSEYVAPPSINVVRQWFPTIGYGEEVLAKGTLRKSLLPPRLSQHILGGYHHQAEEETKGKDSKRQQKVGPLRHPLVPKLAILKREKSPTRPMDSNPSQPTVSTPVDTGMHKKDKQATCGPTSLGVTSEERANPQLSSGMSTFNLNKPIFSTSFIIHSESASGCDALADSTAEEEEASSTIKLEDLAKLVLNVEPSFKDLDSLEDDLVIVVDDSDEDEEDGVHPTPNAKTEDTLLLVKSRKTEFLNILSAHEFSSSLPTKLKDLPSKFNDLTEEVTGLKNQVHNLEIKLPRDLKEIPPKLEDFTKTVTSLTLQVAKLKTLQWELPVEFLVVLSQVEMVQSKMKTLDDLLSLLNKVTNALNQFAQAITSKKTRDKGKKALSSEEAKKESTDSDSDDETHVTGSMVEPYRTKKLTQFNFITEDGRNIHLTEEEINHQKKLEGDAKAEATKQEGEVRKVELVDLLGPKVVKKYYNDKLQYDKYCNKMLNRRAVSRITNFDVLTRKGPITLKLYREDGTSKVIPNLKASTRMDYIHTTEAELGINLDIHLSKQDSLNKLNDIENKKRKHTDEIHDYFKANKRLKSSVQYEDHLPRIVLNKPVLASSASALQVLRRLGSIFTSVYAAVQKLKKDSWKELQFSLVDNSKLNVVYLLNRKDPETKMEVETPYKLLKDDQMKQLGKNNEAKMTLYNALPRKEYERVFMCKTAKEVLLGSAHVIRIFIRLEIREPLGVTHL</sequence>
<feature type="region of interest" description="Disordered" evidence="1">
    <location>
        <begin position="95"/>
        <end position="171"/>
    </location>
</feature>
<comment type="caution">
    <text evidence="2">The sequence shown here is derived from an EMBL/GenBank/DDBJ whole genome shotgun (WGS) entry which is preliminary data.</text>
</comment>
<evidence type="ECO:0000313" key="2">
    <source>
        <dbReference type="EMBL" id="GJS55297.1"/>
    </source>
</evidence>
<dbReference type="Proteomes" id="UP001151760">
    <property type="component" value="Unassembled WGS sequence"/>
</dbReference>
<feature type="compositionally biased region" description="Polar residues" evidence="1">
    <location>
        <begin position="137"/>
        <end position="150"/>
    </location>
</feature>